<keyword evidence="3" id="KW-1185">Reference proteome</keyword>
<dbReference type="InterPro" id="IPR013078">
    <property type="entry name" value="His_Pase_superF_clade-1"/>
</dbReference>
<dbReference type="AlphaFoldDB" id="A0A4R1HN08"/>
<evidence type="ECO:0000256" key="1">
    <source>
        <dbReference type="SAM" id="MobiDB-lite"/>
    </source>
</evidence>
<evidence type="ECO:0000313" key="3">
    <source>
        <dbReference type="Proteomes" id="UP000295560"/>
    </source>
</evidence>
<evidence type="ECO:0000313" key="2">
    <source>
        <dbReference type="EMBL" id="TCK21730.1"/>
    </source>
</evidence>
<organism evidence="2 3">
    <name type="scientific">Pseudonocardia endophytica</name>
    <dbReference type="NCBI Taxonomy" id="401976"/>
    <lineage>
        <taxon>Bacteria</taxon>
        <taxon>Bacillati</taxon>
        <taxon>Actinomycetota</taxon>
        <taxon>Actinomycetes</taxon>
        <taxon>Pseudonocardiales</taxon>
        <taxon>Pseudonocardiaceae</taxon>
        <taxon>Pseudonocardia</taxon>
    </lineage>
</organism>
<dbReference type="Proteomes" id="UP000295560">
    <property type="component" value="Unassembled WGS sequence"/>
</dbReference>
<reference evidence="2 3" key="1">
    <citation type="submission" date="2019-03" db="EMBL/GenBank/DDBJ databases">
        <title>Sequencing the genomes of 1000 actinobacteria strains.</title>
        <authorList>
            <person name="Klenk H.-P."/>
        </authorList>
    </citation>
    <scope>NUCLEOTIDE SEQUENCE [LARGE SCALE GENOMIC DNA]</scope>
    <source>
        <strain evidence="2 3">DSM 44969</strain>
    </source>
</reference>
<dbReference type="InterPro" id="IPR029033">
    <property type="entry name" value="His_PPase_superfam"/>
</dbReference>
<accession>A0A4R1HN08</accession>
<feature type="region of interest" description="Disordered" evidence="1">
    <location>
        <begin position="1"/>
        <end position="22"/>
    </location>
</feature>
<proteinExistence type="predicted"/>
<sequence length="210" mass="21821">MDRSCQEGPVSHVESGPGRSAVVPGSTRLTLLVHGSTRATAEAAFPADDALEDRARTLASAVLLPRADHLVRGPERACGETCDATGAADVVVDDDLRGWDAGRWSGRTLDELAAEDPSGLQAWLTDPAAAPHGGESLTALLERVERWLADRPAGHTLAVCGPAVPRAAVVVAMGAPATAFWRVDAAPLTVTDLRGGPSRWTVRATGRAPA</sequence>
<dbReference type="Pfam" id="PF00300">
    <property type="entry name" value="His_Phos_1"/>
    <property type="match status" value="1"/>
</dbReference>
<dbReference type="OrthoDB" id="7502553at2"/>
<gene>
    <name evidence="2" type="ORF">EV378_5721</name>
</gene>
<dbReference type="SUPFAM" id="SSF53254">
    <property type="entry name" value="Phosphoglycerate mutase-like"/>
    <property type="match status" value="1"/>
</dbReference>
<dbReference type="Gene3D" id="3.40.50.1240">
    <property type="entry name" value="Phosphoglycerate mutase-like"/>
    <property type="match status" value="1"/>
</dbReference>
<comment type="caution">
    <text evidence="2">The sequence shown here is derived from an EMBL/GenBank/DDBJ whole genome shotgun (WGS) entry which is preliminary data.</text>
</comment>
<dbReference type="EMBL" id="SMFZ01000002">
    <property type="protein sequence ID" value="TCK21730.1"/>
    <property type="molecule type" value="Genomic_DNA"/>
</dbReference>
<protein>
    <submittedName>
        <fullName evidence="2">Broad specificity phosphatase PhoE</fullName>
    </submittedName>
</protein>
<name>A0A4R1HN08_PSEEN</name>